<feature type="non-terminal residue" evidence="4">
    <location>
        <position position="1"/>
    </location>
</feature>
<name>A0A7L1P241_RHICY</name>
<dbReference type="OrthoDB" id="10252174at2759"/>
<dbReference type="Pfam" id="PF25779">
    <property type="entry name" value="Tubulin-bind_CPAP"/>
    <property type="match status" value="1"/>
</dbReference>
<feature type="region of interest" description="Disordered" evidence="2">
    <location>
        <begin position="29"/>
        <end position="87"/>
    </location>
</feature>
<dbReference type="PANTHER" id="PTHR10331">
    <property type="entry name" value="T COMPLEX PROTEIN 10"/>
    <property type="match status" value="1"/>
</dbReference>
<feature type="region of interest" description="Disordered" evidence="2">
    <location>
        <begin position="99"/>
        <end position="174"/>
    </location>
</feature>
<organism evidence="4 5">
    <name type="scientific">Rhinopomastus cyanomelas</name>
    <name type="common">Common scimitarbill</name>
    <dbReference type="NCBI Taxonomy" id="113115"/>
    <lineage>
        <taxon>Eukaryota</taxon>
        <taxon>Metazoa</taxon>
        <taxon>Chordata</taxon>
        <taxon>Craniata</taxon>
        <taxon>Vertebrata</taxon>
        <taxon>Euteleostomi</taxon>
        <taxon>Archelosauria</taxon>
        <taxon>Archosauria</taxon>
        <taxon>Dinosauria</taxon>
        <taxon>Saurischia</taxon>
        <taxon>Theropoda</taxon>
        <taxon>Coelurosauria</taxon>
        <taxon>Aves</taxon>
        <taxon>Neognathae</taxon>
        <taxon>Neoaves</taxon>
        <taxon>Telluraves</taxon>
        <taxon>Coraciimorphae</taxon>
        <taxon>Bucerotiformes</taxon>
        <taxon>Rhinopomastidae</taxon>
        <taxon>Rhinopomastus</taxon>
    </lineage>
</organism>
<dbReference type="GO" id="GO:0005813">
    <property type="term" value="C:centrosome"/>
    <property type="evidence" value="ECO:0007669"/>
    <property type="project" value="TreeGrafter"/>
</dbReference>
<dbReference type="GO" id="GO:0005814">
    <property type="term" value="C:centriole"/>
    <property type="evidence" value="ECO:0007669"/>
    <property type="project" value="TreeGrafter"/>
</dbReference>
<accession>A0A7L1P241</accession>
<sequence length="317" mass="36231">RPIKAAIQERKQTFEEFLEEQIQLEEQRLEQTQKAQEAKGPAIHKPVIKRPFLKRGEGLTRFTNAKSKPHKPGENTPELQQRASDDRIVIRAGRAQIQRKTLPLGKEQVSESPFALRKKSTCPGKTKRCPVRKTLVLRNHSGRDVLPSQKSVRPRKDHEGQMRDPFPSEKKHNVAKKENLAEFTKSNTGKIENKFLGTEKPQLSREMADASSDAKCPAGHSGKDPEVSFEVSFQNKLESWEKEKEKENLELDEFLFLEQAADEMSFSSNSSFVQRILAQDQQKLNGRRMSSTPIKGKEQPELPVELLNKKNKKATCW</sequence>
<dbReference type="GO" id="GO:0015631">
    <property type="term" value="F:tubulin binding"/>
    <property type="evidence" value="ECO:0007669"/>
    <property type="project" value="TreeGrafter"/>
</dbReference>
<proteinExistence type="inferred from homology"/>
<dbReference type="EMBL" id="VXBP01021029">
    <property type="protein sequence ID" value="NXO05566.1"/>
    <property type="molecule type" value="Genomic_DNA"/>
</dbReference>
<dbReference type="PANTHER" id="PTHR10331:SF23">
    <property type="entry name" value="CENTROMERE PROTEIN J"/>
    <property type="match status" value="1"/>
</dbReference>
<feature type="compositionally biased region" description="Basic residues" evidence="2">
    <location>
        <begin position="116"/>
        <end position="131"/>
    </location>
</feature>
<dbReference type="GO" id="GO:0061511">
    <property type="term" value="P:centriole elongation"/>
    <property type="evidence" value="ECO:0007669"/>
    <property type="project" value="TreeGrafter"/>
</dbReference>
<reference evidence="4 5" key="1">
    <citation type="submission" date="2019-09" db="EMBL/GenBank/DDBJ databases">
        <title>Bird 10,000 Genomes (B10K) Project - Family phase.</title>
        <authorList>
            <person name="Zhang G."/>
        </authorList>
    </citation>
    <scope>NUCLEOTIDE SEQUENCE [LARGE SCALE GENOMIC DNA]</scope>
    <source>
        <strain evidence="4">B10K-DU-002-35</strain>
        <tissue evidence="4">Muscle</tissue>
    </source>
</reference>
<feature type="non-terminal residue" evidence="4">
    <location>
        <position position="317"/>
    </location>
</feature>
<feature type="compositionally biased region" description="Basic and acidic residues" evidence="2">
    <location>
        <begin position="154"/>
        <end position="174"/>
    </location>
</feature>
<evidence type="ECO:0000259" key="3">
    <source>
        <dbReference type="Pfam" id="PF25779"/>
    </source>
</evidence>
<evidence type="ECO:0000313" key="5">
    <source>
        <dbReference type="Proteomes" id="UP000565785"/>
    </source>
</evidence>
<dbReference type="InterPro" id="IPR026581">
    <property type="entry name" value="TCP10L/CENPJ"/>
</dbReference>
<gene>
    <name evidence="4" type="primary">Cenpj_1</name>
    <name evidence="4" type="ORF">RHICYA_R07420</name>
</gene>
<keyword evidence="5" id="KW-1185">Reference proteome</keyword>
<dbReference type="GO" id="GO:0060271">
    <property type="term" value="P:cilium assembly"/>
    <property type="evidence" value="ECO:0007669"/>
    <property type="project" value="TreeGrafter"/>
</dbReference>
<comment type="caution">
    <text evidence="4">The sequence shown here is derived from an EMBL/GenBank/DDBJ whole genome shotgun (WGS) entry which is preliminary data.</text>
</comment>
<feature type="domain" description="CENPJ tubulin-binding region" evidence="3">
    <location>
        <begin position="1"/>
        <end position="64"/>
    </location>
</feature>
<evidence type="ECO:0000256" key="2">
    <source>
        <dbReference type="SAM" id="MobiDB-lite"/>
    </source>
</evidence>
<evidence type="ECO:0000313" key="4">
    <source>
        <dbReference type="EMBL" id="NXO05566.1"/>
    </source>
</evidence>
<dbReference type="AlphaFoldDB" id="A0A7L1P241"/>
<feature type="region of interest" description="Disordered" evidence="2">
    <location>
        <begin position="282"/>
        <end position="305"/>
    </location>
</feature>
<protein>
    <submittedName>
        <fullName evidence="4">CENPJ protein</fullName>
    </submittedName>
</protein>
<evidence type="ECO:0000256" key="1">
    <source>
        <dbReference type="ARBA" id="ARBA00005627"/>
    </source>
</evidence>
<comment type="similarity">
    <text evidence="1">Belongs to the TCP10 family.</text>
</comment>
<feature type="compositionally biased region" description="Polar residues" evidence="2">
    <location>
        <begin position="282"/>
        <end position="293"/>
    </location>
</feature>
<dbReference type="InterPro" id="IPR058029">
    <property type="entry name" value="Tubulin-bd_CENPJ"/>
</dbReference>
<dbReference type="Proteomes" id="UP000565785">
    <property type="component" value="Unassembled WGS sequence"/>
</dbReference>